<evidence type="ECO:0000259" key="14">
    <source>
        <dbReference type="PROSITE" id="PS50922"/>
    </source>
</evidence>
<dbReference type="EMBL" id="RIBY02000668">
    <property type="protein sequence ID" value="KAH9838869.1"/>
    <property type="molecule type" value="Genomic_DNA"/>
</dbReference>
<dbReference type="InterPro" id="IPR006634">
    <property type="entry name" value="TLC-dom"/>
</dbReference>
<dbReference type="GO" id="GO:0050085">
    <property type="term" value="F:mannitol 2-dehydrogenase (NADP+) activity"/>
    <property type="evidence" value="ECO:0007669"/>
    <property type="project" value="UniProtKB-EC"/>
</dbReference>
<dbReference type="InterPro" id="IPR020904">
    <property type="entry name" value="Sc_DH/Rdtase_CS"/>
</dbReference>
<gene>
    <name evidence="15" type="ORF">Tdes44962_MAKER01720</name>
</gene>
<dbReference type="FunFam" id="3.40.50.720:FF:000090">
    <property type="entry name" value="NADP-dependent mannitol dehydrogenase"/>
    <property type="match status" value="1"/>
</dbReference>
<feature type="transmembrane region" description="Helical" evidence="13">
    <location>
        <begin position="455"/>
        <end position="475"/>
    </location>
</feature>
<organism evidence="15 16">
    <name type="scientific">Teratosphaeria destructans</name>
    <dbReference type="NCBI Taxonomy" id="418781"/>
    <lineage>
        <taxon>Eukaryota</taxon>
        <taxon>Fungi</taxon>
        <taxon>Dikarya</taxon>
        <taxon>Ascomycota</taxon>
        <taxon>Pezizomycotina</taxon>
        <taxon>Dothideomycetes</taxon>
        <taxon>Dothideomycetidae</taxon>
        <taxon>Mycosphaerellales</taxon>
        <taxon>Teratosphaeriaceae</taxon>
        <taxon>Teratosphaeria</taxon>
    </lineage>
</organism>
<dbReference type="PROSITE" id="PS50922">
    <property type="entry name" value="TLC"/>
    <property type="match status" value="1"/>
</dbReference>
<evidence type="ECO:0000256" key="7">
    <source>
        <dbReference type="ARBA" id="ARBA00023136"/>
    </source>
</evidence>
<keyword evidence="6" id="KW-0560">Oxidoreductase</keyword>
<feature type="transmembrane region" description="Helical" evidence="13">
    <location>
        <begin position="422"/>
        <end position="443"/>
    </location>
</feature>
<evidence type="ECO:0000256" key="9">
    <source>
        <dbReference type="ARBA" id="ARBA00066645"/>
    </source>
</evidence>
<dbReference type="Gene3D" id="3.40.50.720">
    <property type="entry name" value="NAD(P)-binding Rossmann-like Domain"/>
    <property type="match status" value="1"/>
</dbReference>
<accession>A0A9W7SXD0</accession>
<proteinExistence type="inferred from homology"/>
<dbReference type="Pfam" id="PF03798">
    <property type="entry name" value="TRAM_LAG1_CLN8"/>
    <property type="match status" value="1"/>
</dbReference>
<evidence type="ECO:0000313" key="16">
    <source>
        <dbReference type="Proteomes" id="UP001138500"/>
    </source>
</evidence>
<keyword evidence="5 13" id="KW-1133">Transmembrane helix</keyword>
<keyword evidence="4" id="KW-0521">NADP</keyword>
<evidence type="ECO:0000256" key="8">
    <source>
        <dbReference type="ARBA" id="ARBA00051683"/>
    </source>
</evidence>
<dbReference type="AlphaFoldDB" id="A0A9W7SXD0"/>
<feature type="transmembrane region" description="Helical" evidence="13">
    <location>
        <begin position="287"/>
        <end position="306"/>
    </location>
</feature>
<dbReference type="PROSITE" id="PS00061">
    <property type="entry name" value="ADH_SHORT"/>
    <property type="match status" value="1"/>
</dbReference>
<dbReference type="OrthoDB" id="10266980at2759"/>
<evidence type="ECO:0000256" key="5">
    <source>
        <dbReference type="ARBA" id="ARBA00022989"/>
    </source>
</evidence>
<evidence type="ECO:0000256" key="3">
    <source>
        <dbReference type="ARBA" id="ARBA00022692"/>
    </source>
</evidence>
<dbReference type="Proteomes" id="UP001138500">
    <property type="component" value="Unassembled WGS sequence"/>
</dbReference>
<reference evidence="15 16" key="2">
    <citation type="journal article" date="2021" name="Curr. Genet.">
        <title>Genetic response to nitrogen starvation in the aggressive Eucalyptus foliar pathogen Teratosphaeria destructans.</title>
        <authorList>
            <person name="Havenga M."/>
            <person name="Wingfield B.D."/>
            <person name="Wingfield M.J."/>
            <person name="Dreyer L.L."/>
            <person name="Roets F."/>
            <person name="Aylward J."/>
        </authorList>
    </citation>
    <scope>NUCLEOTIDE SEQUENCE [LARGE SCALE GENOMIC DNA]</scope>
    <source>
        <strain evidence="15">CMW44962</strain>
    </source>
</reference>
<sequence length="659" mass="73387">MSMSIEDAMVAREPRPFPNTPSNVLEQFNMKGKVVAITGASDGIGFAVAEAIAEAGGNVALWYNSNSAAIEKGQKLAKKHGIKARAYQVEVSDHEAVEEGVARVVEDFGKLDVFVANAGMAISKAITEQTVEEYRRQYAVNVDGVFFCAKYAGAQFKKQGFGNLIITSSISAHIVNVPVDQPVYNSTKAAVSQLGKSLAREWREFARVNIVSPGFFDTKMGAAERVRNEAYRMTPLGRQGHVKEIKGLYLYLASDASSYQTGTLVEAINPLASALGLSTLPLHAHEVLFALALYTFIGTVVSPLLSNALAGAHYRNLNRRTKINWDVHVVSFFQSCIICGVSLYIIFCDEERKEWRREGAWEKRIWGYEGLTGLCQSFALGYFLWDLVMCTWRVDIFGWGMLAHAISAVSVFSFGYRPFVYFYAPVFLLYELSSPFLNIHWFCDKVNLTGSTIQAVNGAFLTTTFFFCRIVWGLYSSYNVFSDIFGAVRAGHSERQTGILGEVGEVRKNWASGDVGLYYQPAEQETAFMGEKFVPLWLVVIYLASNAVLNLLNIWWFSKMIETIRSRFDPPFGTKGVRQVRHWEPEEKVKNDARAFHEQGKGSVKAARMKAEEALNGEIQVQGEPKLQRGIYEDGHRSVEVSGVTTRSAGSTARTRRKA</sequence>
<evidence type="ECO:0000313" key="15">
    <source>
        <dbReference type="EMBL" id="KAH9838869.1"/>
    </source>
</evidence>
<dbReference type="GO" id="GO:0016020">
    <property type="term" value="C:membrane"/>
    <property type="evidence" value="ECO:0007669"/>
    <property type="project" value="UniProtKB-SubCell"/>
</dbReference>
<evidence type="ECO:0000256" key="10">
    <source>
        <dbReference type="ARBA" id="ARBA00069279"/>
    </source>
</evidence>
<name>A0A9W7SXD0_9PEZI</name>
<comment type="similarity">
    <text evidence="2">Belongs to the short-chain dehydrogenases/reductases (SDR) family.</text>
</comment>
<keyword evidence="16" id="KW-1185">Reference proteome</keyword>
<dbReference type="PANTHER" id="PTHR43008:SF1">
    <property type="entry name" value="NADP-DEPENDENT MANNITOL DEHYDROGENASE-RELATED"/>
    <property type="match status" value="1"/>
</dbReference>
<comment type="subcellular location">
    <subcellularLocation>
        <location evidence="1">Membrane</location>
        <topology evidence="1">Multi-pass membrane protein</topology>
    </subcellularLocation>
</comment>
<comment type="catalytic activity">
    <reaction evidence="8">
        <text>D-mannitol + NADP(+) = D-fructose + NADPH + H(+)</text>
        <dbReference type="Rhea" id="RHEA:16765"/>
        <dbReference type="ChEBI" id="CHEBI:15378"/>
        <dbReference type="ChEBI" id="CHEBI:16899"/>
        <dbReference type="ChEBI" id="CHEBI:37721"/>
        <dbReference type="ChEBI" id="CHEBI:57783"/>
        <dbReference type="ChEBI" id="CHEBI:58349"/>
        <dbReference type="EC" id="1.1.1.138"/>
    </reaction>
    <physiologicalReaction direction="left-to-right" evidence="8">
        <dbReference type="Rhea" id="RHEA:16766"/>
    </physiologicalReaction>
    <physiologicalReaction direction="right-to-left" evidence="8">
        <dbReference type="Rhea" id="RHEA:16767"/>
    </physiologicalReaction>
</comment>
<feature type="transmembrane region" description="Helical" evidence="13">
    <location>
        <begin position="366"/>
        <end position="385"/>
    </location>
</feature>
<feature type="transmembrane region" description="Helical" evidence="13">
    <location>
        <begin position="397"/>
        <end position="416"/>
    </location>
</feature>
<dbReference type="GO" id="GO:0019594">
    <property type="term" value="P:mannitol metabolic process"/>
    <property type="evidence" value="ECO:0007669"/>
    <property type="project" value="UniProtKB-ARBA"/>
</dbReference>
<dbReference type="EC" id="1.1.1.138" evidence="9"/>
<feature type="transmembrane region" description="Helical" evidence="13">
    <location>
        <begin position="327"/>
        <end position="346"/>
    </location>
</feature>
<dbReference type="InterPro" id="IPR036291">
    <property type="entry name" value="NAD(P)-bd_dom_sf"/>
</dbReference>
<comment type="caution">
    <text evidence="15">The sequence shown here is derived from an EMBL/GenBank/DDBJ whole genome shotgun (WGS) entry which is preliminary data.</text>
</comment>
<protein>
    <recommendedName>
        <fullName evidence="10">NADP-dependent mannitol dehydrogenase</fullName>
        <ecNumber evidence="9">1.1.1.138</ecNumber>
    </recommendedName>
</protein>
<feature type="transmembrane region" description="Helical" evidence="13">
    <location>
        <begin position="536"/>
        <end position="557"/>
    </location>
</feature>
<dbReference type="PRINTS" id="PR00080">
    <property type="entry name" value="SDRFAMILY"/>
</dbReference>
<reference evidence="15 16" key="1">
    <citation type="journal article" date="2018" name="IMA Fungus">
        <title>IMA Genome-F 10: Nine draft genome sequences of Claviceps purpurea s.lat., including C. arundinis, C. humidiphila, and C. cf. spartinae, pseudomolecules for the pitch canker pathogen Fusarium circinatum, draft genome of Davidsoniella eucalypti, Grosmannia galeiformis, Quambalaria eucalypti, and Teratosphaeria destructans.</title>
        <authorList>
            <person name="Wingfield B.D."/>
            <person name="Liu M."/>
            <person name="Nguyen H.D."/>
            <person name="Lane F.A."/>
            <person name="Morgan S.W."/>
            <person name="De Vos L."/>
            <person name="Wilken P.M."/>
            <person name="Duong T.A."/>
            <person name="Aylward J."/>
            <person name="Coetzee M.P."/>
            <person name="Dadej K."/>
            <person name="De Beer Z.W."/>
            <person name="Findlay W."/>
            <person name="Havenga M."/>
            <person name="Kolarik M."/>
            <person name="Menzies J.G."/>
            <person name="Naidoo K."/>
            <person name="Pochopski O."/>
            <person name="Shoukouhi P."/>
            <person name="Santana Q.C."/>
            <person name="Seifert K.A."/>
            <person name="Soal N."/>
            <person name="Steenkamp E.T."/>
            <person name="Tatham C.T."/>
            <person name="van der Nest M.A."/>
            <person name="Wingfield M.J."/>
        </authorList>
    </citation>
    <scope>NUCLEOTIDE SEQUENCE [LARGE SCALE GENOMIC DNA]</scope>
    <source>
        <strain evidence="15">CMW44962</strain>
    </source>
</reference>
<dbReference type="SMART" id="SM00724">
    <property type="entry name" value="TLC"/>
    <property type="match status" value="1"/>
</dbReference>
<evidence type="ECO:0000256" key="11">
    <source>
        <dbReference type="PROSITE-ProRule" id="PRU00205"/>
    </source>
</evidence>
<evidence type="ECO:0000256" key="13">
    <source>
        <dbReference type="SAM" id="Phobius"/>
    </source>
</evidence>
<evidence type="ECO:0000256" key="2">
    <source>
        <dbReference type="ARBA" id="ARBA00006484"/>
    </source>
</evidence>
<feature type="domain" description="TLC" evidence="14">
    <location>
        <begin position="320"/>
        <end position="569"/>
    </location>
</feature>
<keyword evidence="7 11" id="KW-0472">Membrane</keyword>
<evidence type="ECO:0000256" key="6">
    <source>
        <dbReference type="ARBA" id="ARBA00023002"/>
    </source>
</evidence>
<dbReference type="GO" id="GO:0050664">
    <property type="term" value="F:oxidoreductase activity, acting on NAD(P)H, oxygen as acceptor"/>
    <property type="evidence" value="ECO:0007669"/>
    <property type="project" value="TreeGrafter"/>
</dbReference>
<dbReference type="PANTHER" id="PTHR43008">
    <property type="entry name" value="BENZIL REDUCTASE"/>
    <property type="match status" value="1"/>
</dbReference>
<dbReference type="InterPro" id="IPR002347">
    <property type="entry name" value="SDR_fam"/>
</dbReference>
<evidence type="ECO:0000256" key="4">
    <source>
        <dbReference type="ARBA" id="ARBA00022857"/>
    </source>
</evidence>
<evidence type="ECO:0000256" key="1">
    <source>
        <dbReference type="ARBA" id="ARBA00004141"/>
    </source>
</evidence>
<dbReference type="PRINTS" id="PR00081">
    <property type="entry name" value="GDHRDH"/>
</dbReference>
<keyword evidence="3 11" id="KW-0812">Transmembrane</keyword>
<evidence type="ECO:0000256" key="12">
    <source>
        <dbReference type="SAM" id="MobiDB-lite"/>
    </source>
</evidence>
<dbReference type="Pfam" id="PF13561">
    <property type="entry name" value="adh_short_C2"/>
    <property type="match status" value="1"/>
</dbReference>
<feature type="region of interest" description="Disordered" evidence="12">
    <location>
        <begin position="640"/>
        <end position="659"/>
    </location>
</feature>
<dbReference type="SUPFAM" id="SSF51735">
    <property type="entry name" value="NAD(P)-binding Rossmann-fold domains"/>
    <property type="match status" value="1"/>
</dbReference>